<evidence type="ECO:0000313" key="4">
    <source>
        <dbReference type="Proteomes" id="UP000000851"/>
    </source>
</evidence>
<keyword evidence="4" id="KW-1185">Reference proteome</keyword>
<dbReference type="HOGENOM" id="CLU_926505_0_0_11"/>
<reference evidence="3 4" key="1">
    <citation type="journal article" date="2009" name="Stand. Genomic Sci.">
        <title>Complete genome sequence of Catenulispora acidiphila type strain (ID 139908).</title>
        <authorList>
            <person name="Copeland A."/>
            <person name="Lapidus A."/>
            <person name="Glavina Del Rio T."/>
            <person name="Nolan M."/>
            <person name="Lucas S."/>
            <person name="Chen F."/>
            <person name="Tice H."/>
            <person name="Cheng J.F."/>
            <person name="Bruce D."/>
            <person name="Goodwin L."/>
            <person name="Pitluck S."/>
            <person name="Mikhailova N."/>
            <person name="Pati A."/>
            <person name="Ivanova N."/>
            <person name="Mavromatis K."/>
            <person name="Chen A."/>
            <person name="Palaniappan K."/>
            <person name="Chain P."/>
            <person name="Land M."/>
            <person name="Hauser L."/>
            <person name="Chang Y.J."/>
            <person name="Jeffries C.D."/>
            <person name="Chertkov O."/>
            <person name="Brettin T."/>
            <person name="Detter J.C."/>
            <person name="Han C."/>
            <person name="Ali Z."/>
            <person name="Tindall B.J."/>
            <person name="Goker M."/>
            <person name="Bristow J."/>
            <person name="Eisen J.A."/>
            <person name="Markowitz V."/>
            <person name="Hugenholtz P."/>
            <person name="Kyrpides N.C."/>
            <person name="Klenk H.P."/>
        </authorList>
    </citation>
    <scope>NUCLEOTIDE SEQUENCE [LARGE SCALE GENOMIC DNA]</scope>
    <source>
        <strain evidence="4">DSM 44928 / JCM 14897 / NBRC 102108 / NRRL B-24433 / ID139908</strain>
    </source>
</reference>
<evidence type="ECO:0000256" key="2">
    <source>
        <dbReference type="SAM" id="Phobius"/>
    </source>
</evidence>
<dbReference type="RefSeq" id="WP_015795504.1">
    <property type="nucleotide sequence ID" value="NC_013131.1"/>
</dbReference>
<keyword evidence="2" id="KW-0812">Transmembrane</keyword>
<accession>C7Q3L1</accession>
<feature type="transmembrane region" description="Helical" evidence="2">
    <location>
        <begin position="77"/>
        <end position="96"/>
    </location>
</feature>
<protein>
    <submittedName>
        <fullName evidence="3">Uncharacterized protein</fullName>
    </submittedName>
</protein>
<dbReference type="KEGG" id="cai:Caci_6945"/>
<evidence type="ECO:0000256" key="1">
    <source>
        <dbReference type="SAM" id="MobiDB-lite"/>
    </source>
</evidence>
<gene>
    <name evidence="3" type="ordered locus">Caci_6945</name>
</gene>
<dbReference type="EMBL" id="CP001700">
    <property type="protein sequence ID" value="ACU75776.1"/>
    <property type="molecule type" value="Genomic_DNA"/>
</dbReference>
<keyword evidence="2" id="KW-1133">Transmembrane helix</keyword>
<feature type="region of interest" description="Disordered" evidence="1">
    <location>
        <begin position="263"/>
        <end position="300"/>
    </location>
</feature>
<sequence>MATFTQRLRLATESLWGRHDTAAVMTFHKPPRLAVDRRGVTAVVIILLLGAIADYIAFEQAIGTQMRDLGDWQVRSLVSGIIGIALALAHQGGVALRDRSDNIGRGRGVIAACVILCWAGLGVMAFVIRWRKPATASNGGSVLGQAAPAADHSGGASPLVVALLFLALYLATGALTIVTAYVEHDAARTDYRRARSRLIKAQWRSHRNNSAHALAVGALDRAIGREEHDKTRYKAQGTALKAFAAELEELVRQCIAVRLQDPAATDGLFPPPSAVSDKAKSRGSGSDDFDSPFKDDPDHE</sequence>
<name>C7Q3L1_CATAD</name>
<feature type="compositionally biased region" description="Basic and acidic residues" evidence="1">
    <location>
        <begin position="291"/>
        <end position="300"/>
    </location>
</feature>
<dbReference type="eggNOG" id="ENOG50348AP">
    <property type="taxonomic scope" value="Bacteria"/>
</dbReference>
<dbReference type="AlphaFoldDB" id="C7Q3L1"/>
<feature type="transmembrane region" description="Helical" evidence="2">
    <location>
        <begin position="159"/>
        <end position="182"/>
    </location>
</feature>
<evidence type="ECO:0000313" key="3">
    <source>
        <dbReference type="EMBL" id="ACU75776.1"/>
    </source>
</evidence>
<keyword evidence="2" id="KW-0472">Membrane</keyword>
<proteinExistence type="predicted"/>
<feature type="transmembrane region" description="Helical" evidence="2">
    <location>
        <begin position="108"/>
        <end position="128"/>
    </location>
</feature>
<feature type="transmembrane region" description="Helical" evidence="2">
    <location>
        <begin position="39"/>
        <end position="57"/>
    </location>
</feature>
<dbReference type="InParanoid" id="C7Q3L1"/>
<dbReference type="STRING" id="479433.Caci_6945"/>
<dbReference type="Proteomes" id="UP000000851">
    <property type="component" value="Chromosome"/>
</dbReference>
<organism evidence="3 4">
    <name type="scientific">Catenulispora acidiphila (strain DSM 44928 / JCM 14897 / NBRC 102108 / NRRL B-24433 / ID139908)</name>
    <dbReference type="NCBI Taxonomy" id="479433"/>
    <lineage>
        <taxon>Bacteria</taxon>
        <taxon>Bacillati</taxon>
        <taxon>Actinomycetota</taxon>
        <taxon>Actinomycetes</taxon>
        <taxon>Catenulisporales</taxon>
        <taxon>Catenulisporaceae</taxon>
        <taxon>Catenulispora</taxon>
    </lineage>
</organism>